<dbReference type="Proteomes" id="UP001497527">
    <property type="component" value="Unassembled WGS sequence"/>
</dbReference>
<evidence type="ECO:0000313" key="2">
    <source>
        <dbReference type="Proteomes" id="UP001497527"/>
    </source>
</evidence>
<keyword evidence="2" id="KW-1185">Reference proteome</keyword>
<protein>
    <submittedName>
        <fullName evidence="1">Uncharacterized protein</fullName>
    </submittedName>
</protein>
<comment type="caution">
    <text evidence="1">The sequence shown here is derived from an EMBL/GenBank/DDBJ whole genome shotgun (WGS) entry which is preliminary data.</text>
</comment>
<name>A0ABM9P9H1_9FLAO</name>
<dbReference type="RefSeq" id="WP_348714524.1">
    <property type="nucleotide sequence ID" value="NZ_CAXJIO010000010.1"/>
</dbReference>
<reference evidence="1 2" key="1">
    <citation type="submission" date="2024-05" db="EMBL/GenBank/DDBJ databases">
        <authorList>
            <person name="Duchaud E."/>
        </authorList>
    </citation>
    <scope>NUCLEOTIDE SEQUENCE [LARGE SCALE GENOMIC DNA]</scope>
    <source>
        <strain evidence="1">Ena-SAMPLE-TAB-13-05-2024-13:56:06:370-140308</strain>
    </source>
</reference>
<gene>
    <name evidence="1" type="ORF">T190423A01A_10642</name>
</gene>
<evidence type="ECO:0000313" key="1">
    <source>
        <dbReference type="EMBL" id="CAL2102079.1"/>
    </source>
</evidence>
<proteinExistence type="predicted"/>
<dbReference type="EMBL" id="CAXJIO010000010">
    <property type="protein sequence ID" value="CAL2102079.1"/>
    <property type="molecule type" value="Genomic_DNA"/>
</dbReference>
<sequence length="163" mass="19569">MKKYLIILTFFFTSYSFSQNNDLYEKDSAYHKSLLNKYIDGTDKDEVFYLTFYGFDKNETYFFKLKNKRIEVFRLENKKFSTKSKCKKLKLSDIDKNNIEEALKMVKSKSLELDKSRCFGYDTVHYYDIEVNIFNKRHIVSSKCLRALIDNKYLSSLFNVIDF</sequence>
<organism evidence="1 2">
    <name type="scientific">Tenacibaculum polynesiense</name>
    <dbReference type="NCBI Taxonomy" id="3137857"/>
    <lineage>
        <taxon>Bacteria</taxon>
        <taxon>Pseudomonadati</taxon>
        <taxon>Bacteroidota</taxon>
        <taxon>Flavobacteriia</taxon>
        <taxon>Flavobacteriales</taxon>
        <taxon>Flavobacteriaceae</taxon>
        <taxon>Tenacibaculum</taxon>
    </lineage>
</organism>
<accession>A0ABM9P9H1</accession>